<dbReference type="InterPro" id="IPR002523">
    <property type="entry name" value="MgTranspt_CorA/ZnTranspt_ZntB"/>
</dbReference>
<evidence type="ECO:0000313" key="3">
    <source>
        <dbReference type="Proteomes" id="UP001303647"/>
    </source>
</evidence>
<dbReference type="Pfam" id="PF01544">
    <property type="entry name" value="CorA"/>
    <property type="match status" value="1"/>
</dbReference>
<dbReference type="Proteomes" id="UP001303647">
    <property type="component" value="Unassembled WGS sequence"/>
</dbReference>
<dbReference type="GO" id="GO:0046873">
    <property type="term" value="F:metal ion transmembrane transporter activity"/>
    <property type="evidence" value="ECO:0007669"/>
    <property type="project" value="InterPro"/>
</dbReference>
<protein>
    <submittedName>
        <fullName evidence="2">Uncharacterized protein</fullName>
    </submittedName>
</protein>
<dbReference type="EMBL" id="MU857815">
    <property type="protein sequence ID" value="KAK4243455.1"/>
    <property type="molecule type" value="Genomic_DNA"/>
</dbReference>
<dbReference type="Gene3D" id="1.20.58.340">
    <property type="entry name" value="Magnesium transport protein CorA, transmembrane region"/>
    <property type="match status" value="1"/>
</dbReference>
<reference evidence="2" key="1">
    <citation type="journal article" date="2023" name="Mol. Phylogenet. Evol.">
        <title>Genome-scale phylogeny and comparative genomics of the fungal order Sordariales.</title>
        <authorList>
            <person name="Hensen N."/>
            <person name="Bonometti L."/>
            <person name="Westerberg I."/>
            <person name="Brannstrom I.O."/>
            <person name="Guillou S."/>
            <person name="Cros-Aarteil S."/>
            <person name="Calhoun S."/>
            <person name="Haridas S."/>
            <person name="Kuo A."/>
            <person name="Mondo S."/>
            <person name="Pangilinan J."/>
            <person name="Riley R."/>
            <person name="LaButti K."/>
            <person name="Andreopoulos B."/>
            <person name="Lipzen A."/>
            <person name="Chen C."/>
            <person name="Yan M."/>
            <person name="Daum C."/>
            <person name="Ng V."/>
            <person name="Clum A."/>
            <person name="Steindorff A."/>
            <person name="Ohm R.A."/>
            <person name="Martin F."/>
            <person name="Silar P."/>
            <person name="Natvig D.O."/>
            <person name="Lalanne C."/>
            <person name="Gautier V."/>
            <person name="Ament-Velasquez S.L."/>
            <person name="Kruys A."/>
            <person name="Hutchinson M.I."/>
            <person name="Powell A.J."/>
            <person name="Barry K."/>
            <person name="Miller A.N."/>
            <person name="Grigoriev I.V."/>
            <person name="Debuchy R."/>
            <person name="Gladieux P."/>
            <person name="Hiltunen Thoren M."/>
            <person name="Johannesson H."/>
        </authorList>
    </citation>
    <scope>NUCLEOTIDE SEQUENCE</scope>
    <source>
        <strain evidence="2">CBS 359.72</strain>
    </source>
</reference>
<organism evidence="2 3">
    <name type="scientific">Corynascus novoguineensis</name>
    <dbReference type="NCBI Taxonomy" id="1126955"/>
    <lineage>
        <taxon>Eukaryota</taxon>
        <taxon>Fungi</taxon>
        <taxon>Dikarya</taxon>
        <taxon>Ascomycota</taxon>
        <taxon>Pezizomycotina</taxon>
        <taxon>Sordariomycetes</taxon>
        <taxon>Sordariomycetidae</taxon>
        <taxon>Sordariales</taxon>
        <taxon>Chaetomiaceae</taxon>
        <taxon>Corynascus</taxon>
    </lineage>
</organism>
<keyword evidence="3" id="KW-1185">Reference proteome</keyword>
<feature type="transmembrane region" description="Helical" evidence="1">
    <location>
        <begin position="374"/>
        <end position="399"/>
    </location>
</feature>
<reference evidence="2" key="2">
    <citation type="submission" date="2023-05" db="EMBL/GenBank/DDBJ databases">
        <authorList>
            <consortium name="Lawrence Berkeley National Laboratory"/>
            <person name="Steindorff A."/>
            <person name="Hensen N."/>
            <person name="Bonometti L."/>
            <person name="Westerberg I."/>
            <person name="Brannstrom I.O."/>
            <person name="Guillou S."/>
            <person name="Cros-Aarteil S."/>
            <person name="Calhoun S."/>
            <person name="Haridas S."/>
            <person name="Kuo A."/>
            <person name="Mondo S."/>
            <person name="Pangilinan J."/>
            <person name="Riley R."/>
            <person name="Labutti K."/>
            <person name="Andreopoulos B."/>
            <person name="Lipzen A."/>
            <person name="Chen C."/>
            <person name="Yanf M."/>
            <person name="Daum C."/>
            <person name="Ng V."/>
            <person name="Clum A."/>
            <person name="Ohm R."/>
            <person name="Martin F."/>
            <person name="Silar P."/>
            <person name="Natvig D."/>
            <person name="Lalanne C."/>
            <person name="Gautier V."/>
            <person name="Ament-Velasquez S.L."/>
            <person name="Kruys A."/>
            <person name="Hutchinson M.I."/>
            <person name="Powell A.J."/>
            <person name="Barry K."/>
            <person name="Miller A.N."/>
            <person name="Grigoriev I.V."/>
            <person name="Debuchy R."/>
            <person name="Gladieux P."/>
            <person name="Thoren M.H."/>
            <person name="Johannesson H."/>
        </authorList>
    </citation>
    <scope>NUCLEOTIDE SEQUENCE</scope>
    <source>
        <strain evidence="2">CBS 359.72</strain>
    </source>
</reference>
<comment type="caution">
    <text evidence="2">The sequence shown here is derived from an EMBL/GenBank/DDBJ whole genome shotgun (WGS) entry which is preliminary data.</text>
</comment>
<keyword evidence="1" id="KW-0472">Membrane</keyword>
<name>A0AAN7HII3_9PEZI</name>
<accession>A0AAN7HII3</accession>
<keyword evidence="1" id="KW-0812">Transmembrane</keyword>
<evidence type="ECO:0000313" key="2">
    <source>
        <dbReference type="EMBL" id="KAK4243455.1"/>
    </source>
</evidence>
<gene>
    <name evidence="2" type="ORF">C7999DRAFT_18188</name>
</gene>
<proteinExistence type="predicted"/>
<dbReference type="AlphaFoldDB" id="A0AAN7HII3"/>
<keyword evidence="1" id="KW-1133">Transmembrane helix</keyword>
<evidence type="ECO:0000256" key="1">
    <source>
        <dbReference type="SAM" id="Phobius"/>
    </source>
</evidence>
<sequence length="480" mass="54813">MPYNVFTFLTNGCQAVELFGQTRPLDGEKTPDYQYGPGFRFAHDFAGRETNDTATRCHLELRTLWPSVRNLSGQIQVAELSLQFHAEHLALDGILYDMLSDRKRQRPELPGILLNRARASIRGHRARHWKQLPGYRDTRDCQLLLIHRVSSALLSIVNTDDAPYTAIVLTDKGENLIKQDPYLARGDIYSTSDRVFPDRYTAQAKGLCQAGRCTGLNQFLLIALVIFDCWEDDWLHLIRSLDEVANFSLEDTLWDESLDAVMFDESFRISRIYFAIIQVLRVASNMVDDVVRQWTNLRDKWDAVVPRSGMFDADDLVVAEHNWDVITASLKSKAERVQSQISRKNEAVISLRYGLFNATSLRESSKGIALNRAVYVFTVVTVLYTPLGFLATFWAMPMFNYSSESSDETVATSSLPNGFTATFIAVPLLTYILSTIVVWTMGLNSVERLRMKKAFSHVSDVLVWPFEIVRKAWYKVQFRM</sequence>
<feature type="transmembrane region" description="Helical" evidence="1">
    <location>
        <begin position="419"/>
        <end position="443"/>
    </location>
</feature>
<dbReference type="GO" id="GO:0016020">
    <property type="term" value="C:membrane"/>
    <property type="evidence" value="ECO:0007669"/>
    <property type="project" value="InterPro"/>
</dbReference>